<keyword evidence="1" id="KW-0479">Metal-binding</keyword>
<dbReference type="SUPFAM" id="SSF49899">
    <property type="entry name" value="Concanavalin A-like lectins/glucanases"/>
    <property type="match status" value="1"/>
</dbReference>
<dbReference type="GO" id="GO:0005737">
    <property type="term" value="C:cytoplasm"/>
    <property type="evidence" value="ECO:0007669"/>
    <property type="project" value="TreeGrafter"/>
</dbReference>
<protein>
    <recommendedName>
        <fullName evidence="4">B30.2/SPRY domain-containing protein</fullName>
    </recommendedName>
</protein>
<evidence type="ECO:0000313" key="6">
    <source>
        <dbReference type="Proteomes" id="UP000237319"/>
    </source>
</evidence>
<dbReference type="Proteomes" id="UP000237319">
    <property type="component" value="Unassembled WGS sequence"/>
</dbReference>
<dbReference type="SMART" id="SM00449">
    <property type="entry name" value="SPRY"/>
    <property type="match status" value="1"/>
</dbReference>
<reference evidence="5 6" key="1">
    <citation type="submission" date="2017-11" db="EMBL/GenBank/DDBJ databases">
        <title>Genome sequence of Lysinibacillus sphaericus, a lignin-degrading bacteria isolated from municipal solid waste soil.</title>
        <authorList>
            <person name="Persinoti G.F."/>
            <person name="Paixao D.A."/>
            <person name="Bugg T.D."/>
            <person name="Squina F.M."/>
        </authorList>
    </citation>
    <scope>NUCLEOTIDE SEQUENCE [LARGE SCALE GENOMIC DNA]</scope>
    <source>
        <strain evidence="5 6">A1</strain>
    </source>
</reference>
<dbReference type="CDD" id="cd11709">
    <property type="entry name" value="SPRY"/>
    <property type="match status" value="1"/>
</dbReference>
<dbReference type="InterPro" id="IPR000421">
    <property type="entry name" value="FA58C"/>
</dbReference>
<name>A0A2S5D2J3_LYSSH</name>
<evidence type="ECO:0000259" key="4">
    <source>
        <dbReference type="PROSITE" id="PS50188"/>
    </source>
</evidence>
<dbReference type="Pfam" id="PF00622">
    <property type="entry name" value="SPRY"/>
    <property type="match status" value="1"/>
</dbReference>
<dbReference type="PANTHER" id="PTHR13363:SF5">
    <property type="entry name" value="E3 UBIQUITIN-PROTEIN LIGASE RNF123"/>
    <property type="match status" value="1"/>
</dbReference>
<keyword evidence="2" id="KW-0863">Zinc-finger</keyword>
<organism evidence="5 6">
    <name type="scientific">Lysinibacillus sphaericus</name>
    <name type="common">Bacillus sphaericus</name>
    <dbReference type="NCBI Taxonomy" id="1421"/>
    <lineage>
        <taxon>Bacteria</taxon>
        <taxon>Bacillati</taxon>
        <taxon>Bacillota</taxon>
        <taxon>Bacilli</taxon>
        <taxon>Bacillales</taxon>
        <taxon>Bacillaceae</taxon>
        <taxon>Lysinibacillus</taxon>
    </lineage>
</organism>
<dbReference type="GO" id="GO:0051603">
    <property type="term" value="P:proteolysis involved in protein catabolic process"/>
    <property type="evidence" value="ECO:0007669"/>
    <property type="project" value="TreeGrafter"/>
</dbReference>
<accession>A0A2S5D2J3</accession>
<proteinExistence type="predicted"/>
<dbReference type="AlphaFoldDB" id="A0A2S5D2J3"/>
<dbReference type="GO" id="GO:0008270">
    <property type="term" value="F:zinc ion binding"/>
    <property type="evidence" value="ECO:0007669"/>
    <property type="project" value="UniProtKB-KW"/>
</dbReference>
<feature type="domain" description="B30.2/SPRY" evidence="4">
    <location>
        <begin position="1"/>
        <end position="165"/>
    </location>
</feature>
<keyword evidence="3" id="KW-0862">Zinc</keyword>
<evidence type="ECO:0000256" key="1">
    <source>
        <dbReference type="ARBA" id="ARBA00022723"/>
    </source>
</evidence>
<keyword evidence="6" id="KW-1185">Reference proteome</keyword>
<evidence type="ECO:0000256" key="2">
    <source>
        <dbReference type="ARBA" id="ARBA00022771"/>
    </source>
</evidence>
<dbReference type="PANTHER" id="PTHR13363">
    <property type="entry name" value="RING FINGER AND SRY DOMAIN-CONTAINING"/>
    <property type="match status" value="1"/>
</dbReference>
<gene>
    <name evidence="5" type="ORF">LYSIN_02045</name>
</gene>
<dbReference type="GO" id="GO:0004842">
    <property type="term" value="F:ubiquitin-protein transferase activity"/>
    <property type="evidence" value="ECO:0007669"/>
    <property type="project" value="InterPro"/>
</dbReference>
<dbReference type="SUPFAM" id="SSF49785">
    <property type="entry name" value="Galactose-binding domain-like"/>
    <property type="match status" value="1"/>
</dbReference>
<comment type="caution">
    <text evidence="5">The sequence shown here is derived from an EMBL/GenBank/DDBJ whole genome shotgun (WGS) entry which is preliminary data.</text>
</comment>
<dbReference type="Gene3D" id="2.60.120.920">
    <property type="match status" value="1"/>
</dbReference>
<dbReference type="InterPro" id="IPR008979">
    <property type="entry name" value="Galactose-bd-like_sf"/>
</dbReference>
<dbReference type="InterPro" id="IPR045129">
    <property type="entry name" value="RNF123/RKP/RSPRY1"/>
</dbReference>
<dbReference type="RefSeq" id="WP_103977131.1">
    <property type="nucleotide sequence ID" value="NZ_PGLV01000001.1"/>
</dbReference>
<evidence type="ECO:0000256" key="3">
    <source>
        <dbReference type="ARBA" id="ARBA00022833"/>
    </source>
</evidence>
<dbReference type="Gene3D" id="2.60.120.260">
    <property type="entry name" value="Galactose-binding domain-like"/>
    <property type="match status" value="1"/>
</dbReference>
<dbReference type="InterPro" id="IPR001870">
    <property type="entry name" value="B30.2/SPRY"/>
</dbReference>
<dbReference type="InterPro" id="IPR003877">
    <property type="entry name" value="SPRY_dom"/>
</dbReference>
<dbReference type="PROSITE" id="PS50188">
    <property type="entry name" value="B302_SPRY"/>
    <property type="match status" value="1"/>
</dbReference>
<dbReference type="EMBL" id="PGLV01000001">
    <property type="protein sequence ID" value="POZ57261.1"/>
    <property type="molecule type" value="Genomic_DNA"/>
</dbReference>
<evidence type="ECO:0000313" key="5">
    <source>
        <dbReference type="EMBL" id="POZ57261.1"/>
    </source>
</evidence>
<dbReference type="Pfam" id="PF00754">
    <property type="entry name" value="F5_F8_type_C"/>
    <property type="match status" value="1"/>
</dbReference>
<dbReference type="InterPro" id="IPR043136">
    <property type="entry name" value="B30.2/SPRY_sf"/>
</dbReference>
<dbReference type="InterPro" id="IPR013320">
    <property type="entry name" value="ConA-like_dom_sf"/>
</dbReference>
<sequence>MTINKVIWNIDDTDTGLTITKDLSISFTGPNTYRGARANLGRNSGKWYFEVYIQGLSSSTNAIGVATRTQVLTGFDNASGFTATRAYGNNASKLSPLTTGYGVIYTAGDTIGVALDLDNKTIEFSKNGISQGVAFTNLEDETWFPYIVGTNTDFKITANFGATPFTYPVPTDFEPYVGKTLISLILKNNNTYYSLSDKTLIHLPNNSTKNMQLYGIEQGKEVQLDVPFDKMNYVYDKKEILGSGIIYSNTIEDISKTERMTFNSDKQSKVLFSSNNKIYTFEFEKKFKEQYPPNMTSNTAPSPYVASASSYLTSDGGMEAFKAFNENVTTTTSWSWQSNASYLTSHWLKIDFGAGNEKIIQGFHVHGYRIGGSGVIPSKLILEGSNDDNVFNTMFEVVPVSSEWNNKVTYEFDNHLSYRYFRLTIKLPSAGDIIIRDFRLYEYDVKQQIVNLPSKEESDFINFGIDNKRVIDFNYKFSQRKIVNLDGTITLDAVSLPFSLKDEFSDKPLNILEYSTDKNKDSSIVITDVDQYSVYDYISELPQILVYTEKTDDIIVSTTTEPFDIYDEFGDSVEVLYYTDDLEVTNADLILEANWSPLDELEGDFEIVTWTDEEPETAQRVLEMKAIPKPQFIKLVNPKRIYGALDEVLVNDFSQSYRDEARYFISGTDTSKWYVWNKVLKKFVIADASSEEAIIANGMKHTDLNNITDTEWRTWNEQFLNIGIFLKDNPRDTIVSVVENVSYEDYLPRHTSTIQDTSLYILNTTAKIDIAFNGNVLKGMLSDDDLTRVQYRVLLNNRYFYPADGSFTQLGESPQNIELVIRSKDIKIDDWNTLKVEFQDSFGTTDYWSTNFMGTYTGLMFKDVYGEYFSNEIGEVLKYLDFGVIIAGQTTVEHEVFLKNQYGYDVKNVHLLANTTNFPSDMTVEFSQSNSPFTPHSDLKLSGVLANNAETSFFIRLKTKLGSTPDANGSFDIIVRADKA</sequence>